<proteinExistence type="predicted"/>
<protein>
    <submittedName>
        <fullName evidence="9">Uncharacterized protein</fullName>
    </submittedName>
</protein>
<dbReference type="Gene3D" id="3.30.200.20">
    <property type="entry name" value="Phosphorylase Kinase, domain 1"/>
    <property type="match status" value="1"/>
</dbReference>
<dbReference type="GO" id="GO:0004674">
    <property type="term" value="F:protein serine/threonine kinase activity"/>
    <property type="evidence" value="ECO:0007669"/>
    <property type="project" value="TreeGrafter"/>
</dbReference>
<dbReference type="SUPFAM" id="SSF57889">
    <property type="entry name" value="Cysteine-rich domain"/>
    <property type="match status" value="1"/>
</dbReference>
<dbReference type="InterPro" id="IPR011009">
    <property type="entry name" value="Kinase-like_dom_sf"/>
</dbReference>
<feature type="coiled-coil region" evidence="4">
    <location>
        <begin position="369"/>
        <end position="396"/>
    </location>
</feature>
<feature type="compositionally biased region" description="Polar residues" evidence="5">
    <location>
        <begin position="271"/>
        <end position="292"/>
    </location>
</feature>
<dbReference type="InterPro" id="IPR000719">
    <property type="entry name" value="Prot_kinase_dom"/>
</dbReference>
<keyword evidence="4" id="KW-0175">Coiled coil</keyword>
<evidence type="ECO:0000256" key="3">
    <source>
        <dbReference type="PROSITE-ProRule" id="PRU10141"/>
    </source>
</evidence>
<dbReference type="AlphaFoldDB" id="A0A914BXY2"/>
<feature type="compositionally biased region" description="Polar residues" evidence="5">
    <location>
        <begin position="54"/>
        <end position="66"/>
    </location>
</feature>
<dbReference type="GO" id="GO:0046872">
    <property type="term" value="F:metal ion binding"/>
    <property type="evidence" value="ECO:0007669"/>
    <property type="project" value="UniProtKB-KW"/>
</dbReference>
<feature type="binding site" evidence="3">
    <location>
        <position position="370"/>
    </location>
    <ligand>
        <name>ATP</name>
        <dbReference type="ChEBI" id="CHEBI:30616"/>
    </ligand>
</feature>
<dbReference type="InterPro" id="IPR008266">
    <property type="entry name" value="Tyr_kinase_AS"/>
</dbReference>
<dbReference type="InterPro" id="IPR002219">
    <property type="entry name" value="PKC_DAG/PE"/>
</dbReference>
<evidence type="ECO:0000259" key="6">
    <source>
        <dbReference type="PROSITE" id="PS50011"/>
    </source>
</evidence>
<dbReference type="Proteomes" id="UP000887540">
    <property type="component" value="Unplaced"/>
</dbReference>
<organism evidence="8 9">
    <name type="scientific">Acrobeloides nanus</name>
    <dbReference type="NCBI Taxonomy" id="290746"/>
    <lineage>
        <taxon>Eukaryota</taxon>
        <taxon>Metazoa</taxon>
        <taxon>Ecdysozoa</taxon>
        <taxon>Nematoda</taxon>
        <taxon>Chromadorea</taxon>
        <taxon>Rhabditida</taxon>
        <taxon>Tylenchina</taxon>
        <taxon>Cephalobomorpha</taxon>
        <taxon>Cephaloboidea</taxon>
        <taxon>Cephalobidae</taxon>
        <taxon>Acrobeloides</taxon>
    </lineage>
</organism>
<dbReference type="PROSITE" id="PS50081">
    <property type="entry name" value="ZF_DAG_PE_2"/>
    <property type="match status" value="1"/>
</dbReference>
<dbReference type="InterPro" id="IPR046349">
    <property type="entry name" value="C1-like_sf"/>
</dbReference>
<evidence type="ECO:0000256" key="2">
    <source>
        <dbReference type="ARBA" id="ARBA00022833"/>
    </source>
</evidence>
<dbReference type="Pfam" id="PF07714">
    <property type="entry name" value="PK_Tyr_Ser-Thr"/>
    <property type="match status" value="2"/>
</dbReference>
<evidence type="ECO:0000313" key="9">
    <source>
        <dbReference type="WBParaSite" id="ACRNAN_Path_1255.g4892.t3"/>
    </source>
</evidence>
<dbReference type="PROSITE" id="PS50011">
    <property type="entry name" value="PROTEIN_KINASE_DOM"/>
    <property type="match status" value="1"/>
</dbReference>
<dbReference type="WBParaSite" id="ACRNAN_Path_1255.g4892.t3">
    <property type="protein sequence ID" value="ACRNAN_Path_1255.g4892.t3"/>
    <property type="gene ID" value="ACRNAN_Path_1255.g4892"/>
</dbReference>
<keyword evidence="3" id="KW-0067">ATP-binding</keyword>
<feature type="region of interest" description="Disordered" evidence="5">
    <location>
        <begin position="26"/>
        <end position="90"/>
    </location>
</feature>
<dbReference type="Gene3D" id="3.30.60.20">
    <property type="match status" value="1"/>
</dbReference>
<dbReference type="PROSITE" id="PS00107">
    <property type="entry name" value="PROTEIN_KINASE_ATP"/>
    <property type="match status" value="1"/>
</dbReference>
<keyword evidence="2" id="KW-0862">Zinc</keyword>
<evidence type="ECO:0000313" key="8">
    <source>
        <dbReference type="Proteomes" id="UP000887540"/>
    </source>
</evidence>
<keyword evidence="3" id="KW-0547">Nucleotide-binding</keyword>
<dbReference type="PANTHER" id="PTHR44329">
    <property type="entry name" value="SERINE/THREONINE-PROTEIN KINASE TNNI3K-RELATED"/>
    <property type="match status" value="1"/>
</dbReference>
<accession>A0A914BXY2</accession>
<feature type="domain" description="Phorbol-ester/DAG-type" evidence="7">
    <location>
        <begin position="95"/>
        <end position="146"/>
    </location>
</feature>
<evidence type="ECO:0000256" key="4">
    <source>
        <dbReference type="SAM" id="Coils"/>
    </source>
</evidence>
<keyword evidence="1" id="KW-0479">Metal-binding</keyword>
<evidence type="ECO:0000256" key="5">
    <source>
        <dbReference type="SAM" id="MobiDB-lite"/>
    </source>
</evidence>
<dbReference type="InterPro" id="IPR017441">
    <property type="entry name" value="Protein_kinase_ATP_BS"/>
</dbReference>
<dbReference type="PANTHER" id="PTHR44329:SF253">
    <property type="entry name" value="KINASE SUPPRESSOR OF RAS 2"/>
    <property type="match status" value="1"/>
</dbReference>
<feature type="domain" description="Protein kinase" evidence="6">
    <location>
        <begin position="344"/>
        <end position="650"/>
    </location>
</feature>
<dbReference type="GO" id="GO:0005524">
    <property type="term" value="F:ATP binding"/>
    <property type="evidence" value="ECO:0007669"/>
    <property type="project" value="UniProtKB-UniRule"/>
</dbReference>
<name>A0A914BXY2_9BILA</name>
<keyword evidence="8" id="KW-1185">Reference proteome</keyword>
<evidence type="ECO:0000259" key="7">
    <source>
        <dbReference type="PROSITE" id="PS50081"/>
    </source>
</evidence>
<dbReference type="SMART" id="SM00109">
    <property type="entry name" value="C1"/>
    <property type="match status" value="1"/>
</dbReference>
<feature type="region of interest" description="Disordered" evidence="5">
    <location>
        <begin position="261"/>
        <end position="315"/>
    </location>
</feature>
<reference evidence="9" key="1">
    <citation type="submission" date="2022-11" db="UniProtKB">
        <authorList>
            <consortium name="WormBaseParasite"/>
        </authorList>
    </citation>
    <scope>IDENTIFICATION</scope>
</reference>
<dbReference type="Gene3D" id="1.10.510.10">
    <property type="entry name" value="Transferase(Phosphotransferase) domain 1"/>
    <property type="match status" value="2"/>
</dbReference>
<dbReference type="InterPro" id="IPR001245">
    <property type="entry name" value="Ser-Thr/Tyr_kinase_cat_dom"/>
</dbReference>
<dbReference type="InterPro" id="IPR051681">
    <property type="entry name" value="Ser/Thr_Kinases-Pseudokinases"/>
</dbReference>
<dbReference type="SUPFAM" id="SSF56112">
    <property type="entry name" value="Protein kinase-like (PK-like)"/>
    <property type="match status" value="2"/>
</dbReference>
<evidence type="ECO:0000256" key="1">
    <source>
        <dbReference type="ARBA" id="ARBA00022723"/>
    </source>
</evidence>
<dbReference type="PROSITE" id="PS00109">
    <property type="entry name" value="PROTEIN_KINASE_TYR"/>
    <property type="match status" value="1"/>
</dbReference>
<sequence>MSNTGFSSHSSAATLSHHDLNMARSHSQTFVDPCAQPPNTPTMPFSHSAMENLASAQTAPSSSIAGPSTAYYGRVPHTQETTPRSPKTGRVHVVPHKWETKRHPKFNSDKCLVCQKSIGFISSCERCRACKRKVHPECKHRVGDSCGLTPDHLKASIMLMLKASNKSWSPITIEPTINIVDMSDPNRAQSPLVVESSSSTNSSAPSTPAYINNNNRLPNLSTITYHQNHLDVAPRSAIADLAEKTPEKLFTFPDPRVPHIILPGSADDANESNSLTDSQGGFDSSMRIGSNDDSYDNDRTDSSQDGQNSESGGHKWDRRAWNMFTIRERSATSWSKVTIASSKIDIKELIGRGRFSEVYRGEHFGNVAVKFLSMDHVEEEKQIEAFKQEVEEFKNARHENIVYFYGYIMDPHQRGIVMLYIQGKPLHQLIHNEESLSHRYDFVKIIDFATQICQGMSYLHTKGILHKDLRSKNVFIEKQKKVVITDFSLFNIRRLAKPERKYTLVISEHWLSYLSPELIRSLRPDLQPLLLTEKSDVYAFGKYTLVISEHWLSYLSPELIRSLRPDLQPLLLTEKSDVYAFGTIWYELLAYDFPFPKSHPDSLVYQVGRGMKTPLTNLSTTIKEAKMILMQCWAYQPHERPSFSEVRVLLEKLPRKRLRRSPSVPTALQYE</sequence>